<keyword evidence="13" id="KW-0539">Nucleus</keyword>
<evidence type="ECO:0000256" key="1">
    <source>
        <dbReference type="ARBA" id="ARBA00001954"/>
    </source>
</evidence>
<keyword evidence="7" id="KW-0863">Zinc-finger</keyword>
<keyword evidence="18" id="KW-1185">Reference proteome</keyword>
<name>A0A2G5BGN0_COERN</name>
<organism evidence="17 18">
    <name type="scientific">Coemansia reversa (strain ATCC 12441 / NRRL 1564)</name>
    <dbReference type="NCBI Taxonomy" id="763665"/>
    <lineage>
        <taxon>Eukaryota</taxon>
        <taxon>Fungi</taxon>
        <taxon>Fungi incertae sedis</taxon>
        <taxon>Zoopagomycota</taxon>
        <taxon>Kickxellomycotina</taxon>
        <taxon>Kickxellomycetes</taxon>
        <taxon>Kickxellales</taxon>
        <taxon>Kickxellaceae</taxon>
        <taxon>Coemansia</taxon>
    </lineage>
</organism>
<dbReference type="InterPro" id="IPR019787">
    <property type="entry name" value="Znf_PHD-finger"/>
</dbReference>
<evidence type="ECO:0000256" key="13">
    <source>
        <dbReference type="ARBA" id="ARBA00023242"/>
    </source>
</evidence>
<evidence type="ECO:0000256" key="6">
    <source>
        <dbReference type="ARBA" id="ARBA00022723"/>
    </source>
</evidence>
<evidence type="ECO:0000256" key="12">
    <source>
        <dbReference type="ARBA" id="ARBA00023163"/>
    </source>
</evidence>
<dbReference type="CDD" id="cd15517">
    <property type="entry name" value="PHD_TCF19_like"/>
    <property type="match status" value="1"/>
</dbReference>
<evidence type="ECO:0000313" key="18">
    <source>
        <dbReference type="Proteomes" id="UP000242474"/>
    </source>
</evidence>
<evidence type="ECO:0000256" key="2">
    <source>
        <dbReference type="ARBA" id="ARBA00004123"/>
    </source>
</evidence>
<dbReference type="GO" id="GO:0008270">
    <property type="term" value="F:zinc ion binding"/>
    <property type="evidence" value="ECO:0007669"/>
    <property type="project" value="UniProtKB-KW"/>
</dbReference>
<dbReference type="InterPro" id="IPR003347">
    <property type="entry name" value="JmjC_dom"/>
</dbReference>
<dbReference type="InterPro" id="IPR011011">
    <property type="entry name" value="Znf_FYVE_PHD"/>
</dbReference>
<dbReference type="GO" id="GO:0140680">
    <property type="term" value="F:histone H3K36me/H3K36me2 demethylase activity"/>
    <property type="evidence" value="ECO:0007669"/>
    <property type="project" value="UniProtKB-EC"/>
</dbReference>
<keyword evidence="9" id="KW-0560">Oxidoreductase</keyword>
<comment type="subcellular location">
    <subcellularLocation>
        <location evidence="2">Nucleus</location>
    </subcellularLocation>
</comment>
<dbReference type="Pfam" id="PF00628">
    <property type="entry name" value="PHD"/>
    <property type="match status" value="1"/>
</dbReference>
<dbReference type="PANTHER" id="PTHR23123">
    <property type="entry name" value="PHD/F-BOX CONTAINING PROTEIN"/>
    <property type="match status" value="1"/>
</dbReference>
<proteinExistence type="inferred from homology"/>
<comment type="similarity">
    <text evidence="3">Belongs to the JHDM1 histone demethylase family.</text>
</comment>
<dbReference type="InterPro" id="IPR041667">
    <property type="entry name" value="Cupin_8"/>
</dbReference>
<dbReference type="STRING" id="763665.A0A2G5BGN0"/>
<dbReference type="GO" id="GO:0005634">
    <property type="term" value="C:nucleus"/>
    <property type="evidence" value="ECO:0007669"/>
    <property type="project" value="UniProtKB-SubCell"/>
</dbReference>
<feature type="non-terminal residue" evidence="17">
    <location>
        <position position="379"/>
    </location>
</feature>
<evidence type="ECO:0000256" key="3">
    <source>
        <dbReference type="ARBA" id="ARBA00008037"/>
    </source>
</evidence>
<dbReference type="PROSITE" id="PS51184">
    <property type="entry name" value="JMJC"/>
    <property type="match status" value="1"/>
</dbReference>
<evidence type="ECO:0000256" key="14">
    <source>
        <dbReference type="ARBA" id="ARBA00031083"/>
    </source>
</evidence>
<gene>
    <name evidence="17" type="ORF">COEREDRAFT_70917</name>
</gene>
<dbReference type="EMBL" id="KZ303491">
    <property type="protein sequence ID" value="PIA18176.1"/>
    <property type="molecule type" value="Genomic_DNA"/>
</dbReference>
<evidence type="ECO:0000256" key="9">
    <source>
        <dbReference type="ARBA" id="ARBA00023002"/>
    </source>
</evidence>
<dbReference type="EC" id="1.14.11.27" evidence="4"/>
<reference evidence="17 18" key="1">
    <citation type="journal article" date="2015" name="Genome Biol. Evol.">
        <title>Phylogenomic analyses indicate that early fungi evolved digesting cell walls of algal ancestors of land plants.</title>
        <authorList>
            <person name="Chang Y."/>
            <person name="Wang S."/>
            <person name="Sekimoto S."/>
            <person name="Aerts A.L."/>
            <person name="Choi C."/>
            <person name="Clum A."/>
            <person name="LaButti K.M."/>
            <person name="Lindquist E.A."/>
            <person name="Yee Ngan C."/>
            <person name="Ohm R.A."/>
            <person name="Salamov A.A."/>
            <person name="Grigoriev I.V."/>
            <person name="Spatafora J.W."/>
            <person name="Berbee M.L."/>
        </authorList>
    </citation>
    <scope>NUCLEOTIDE SEQUENCE [LARGE SCALE GENOMIC DNA]</scope>
    <source>
        <strain evidence="17 18">NRRL 1564</strain>
    </source>
</reference>
<protein>
    <recommendedName>
        <fullName evidence="5">JmjC domain-containing histone demethylation protein 1</fullName>
        <ecNumber evidence="4">1.14.11.27</ecNumber>
    </recommendedName>
    <alternativeName>
        <fullName evidence="14">[Histone-H3]-lysine-36 demethylase 1</fullName>
    </alternativeName>
</protein>
<dbReference type="SUPFAM" id="SSF57903">
    <property type="entry name" value="FYVE/PHD zinc finger"/>
    <property type="match status" value="1"/>
</dbReference>
<dbReference type="AlphaFoldDB" id="A0A2G5BGN0"/>
<dbReference type="Proteomes" id="UP000242474">
    <property type="component" value="Unassembled WGS sequence"/>
</dbReference>
<evidence type="ECO:0000256" key="4">
    <source>
        <dbReference type="ARBA" id="ARBA00013246"/>
    </source>
</evidence>
<accession>A0A2G5BGN0</accession>
<feature type="domain" description="JmjC" evidence="16">
    <location>
        <begin position="195"/>
        <end position="353"/>
    </location>
</feature>
<evidence type="ECO:0000256" key="15">
    <source>
        <dbReference type="ARBA" id="ARBA00047915"/>
    </source>
</evidence>
<sequence length="379" mass="43024">MEDAPVELPAYETWLQCDVCEEWYHGVCVGISASESKHIDKFHCKKCVGNHGPSLYSRVAPRRSGRQHNHVDYSRLNEGQPATFNQYMLRLEAHEFTADGFDHLENGHTVTAEWLRNRDSNDPFLIEKPQGLGLTMPGSATTVSEIVELIGRDTAVSVMDVLTQEELKGWTVGDWAAYFESADRQRVLNVISLEVSGTALDQQVSRPSVVDEVDLVERYWPAAKRKADKYPRVKTYCLMGVQNAYTDFHVDFSATWVYYHVVWGAKVFYLVPPTASNMRKFESWSRSPEQAVSLFAENVRQCFEVRVEAGNTLFIPAGWIHAVLTPVDTLAIGGNFLVMQSLNAHIGAYKLEARTGVPQRYRFPFFLKLCRYMAELLAR</sequence>
<evidence type="ECO:0000256" key="5">
    <source>
        <dbReference type="ARBA" id="ARBA00015153"/>
    </source>
</evidence>
<dbReference type="Gene3D" id="2.60.120.650">
    <property type="entry name" value="Cupin"/>
    <property type="match status" value="1"/>
</dbReference>
<dbReference type="SMART" id="SM00249">
    <property type="entry name" value="PHD"/>
    <property type="match status" value="1"/>
</dbReference>
<evidence type="ECO:0000313" key="17">
    <source>
        <dbReference type="EMBL" id="PIA18176.1"/>
    </source>
</evidence>
<comment type="catalytic activity">
    <reaction evidence="15">
        <text>N(6),N(6)-dimethyl-L-lysyl(36)-[histone H3] + 2 2-oxoglutarate + 2 O2 = L-lysyl(36)-[histone H3] + 2 formaldehyde + 2 succinate + 2 CO2</text>
        <dbReference type="Rhea" id="RHEA:42032"/>
        <dbReference type="Rhea" id="RHEA-COMP:9785"/>
        <dbReference type="Rhea" id="RHEA-COMP:9787"/>
        <dbReference type="ChEBI" id="CHEBI:15379"/>
        <dbReference type="ChEBI" id="CHEBI:16526"/>
        <dbReference type="ChEBI" id="CHEBI:16810"/>
        <dbReference type="ChEBI" id="CHEBI:16842"/>
        <dbReference type="ChEBI" id="CHEBI:29969"/>
        <dbReference type="ChEBI" id="CHEBI:30031"/>
        <dbReference type="ChEBI" id="CHEBI:61976"/>
        <dbReference type="EC" id="1.14.11.27"/>
    </reaction>
</comment>
<keyword evidence="6" id="KW-0479">Metal-binding</keyword>
<evidence type="ECO:0000256" key="10">
    <source>
        <dbReference type="ARBA" id="ARBA00023004"/>
    </source>
</evidence>
<evidence type="ECO:0000259" key="16">
    <source>
        <dbReference type="PROSITE" id="PS51184"/>
    </source>
</evidence>
<comment type="cofactor">
    <cofactor evidence="1">
        <name>Fe(2+)</name>
        <dbReference type="ChEBI" id="CHEBI:29033"/>
    </cofactor>
</comment>
<evidence type="ECO:0000256" key="7">
    <source>
        <dbReference type="ARBA" id="ARBA00022771"/>
    </source>
</evidence>
<dbReference type="OrthoDB" id="5876800at2759"/>
<dbReference type="Pfam" id="PF13621">
    <property type="entry name" value="Cupin_8"/>
    <property type="match status" value="1"/>
</dbReference>
<keyword evidence="12" id="KW-0804">Transcription</keyword>
<dbReference type="InterPro" id="IPR050690">
    <property type="entry name" value="JHDM1_Histone_Demethylase"/>
</dbReference>
<keyword evidence="8" id="KW-0862">Zinc</keyword>
<dbReference type="SMART" id="SM00558">
    <property type="entry name" value="JmjC"/>
    <property type="match status" value="1"/>
</dbReference>
<evidence type="ECO:0000256" key="8">
    <source>
        <dbReference type="ARBA" id="ARBA00022833"/>
    </source>
</evidence>
<dbReference type="InterPro" id="IPR001965">
    <property type="entry name" value="Znf_PHD"/>
</dbReference>
<dbReference type="SUPFAM" id="SSF51197">
    <property type="entry name" value="Clavaminate synthase-like"/>
    <property type="match status" value="1"/>
</dbReference>
<keyword evidence="11" id="KW-0805">Transcription regulation</keyword>
<evidence type="ECO:0000256" key="11">
    <source>
        <dbReference type="ARBA" id="ARBA00023015"/>
    </source>
</evidence>
<keyword evidence="10" id="KW-0408">Iron</keyword>